<dbReference type="eggNOG" id="ENOG5032UDT">
    <property type="taxonomic scope" value="Bacteria"/>
</dbReference>
<sequence>MAKLSIGQILRGLGVVVRGYMFGFFYGLRARNCDVCVISPGGVATTFFMEYLADRVRVNNPYDRDYLKHVACPPFFRGRKKYVYIYGDPQSIVLSLARRGYLNYQIHKNGTLLTDRSIETYDEYLESGRDLLRLSSDLAAWKRAESGSDQIMTLHFEDLWARKNEWGAFLGLSAQDLEAFPERQPRNTESIELTAEQQAAFDKIYPAEEGD</sequence>
<protein>
    <submittedName>
        <fullName evidence="1">Uncharacterized protein</fullName>
    </submittedName>
</protein>
<accession>D5EKV2</accession>
<gene>
    <name evidence="1" type="ordered locus">Caka_1991</name>
</gene>
<evidence type="ECO:0000313" key="1">
    <source>
        <dbReference type="EMBL" id="ADE55009.1"/>
    </source>
</evidence>
<proteinExistence type="predicted"/>
<dbReference type="SUPFAM" id="SSF52540">
    <property type="entry name" value="P-loop containing nucleoside triphosphate hydrolases"/>
    <property type="match status" value="1"/>
</dbReference>
<dbReference type="InterPro" id="IPR027417">
    <property type="entry name" value="P-loop_NTPase"/>
</dbReference>
<dbReference type="HOGENOM" id="CLU_1303181_0_0_0"/>
<dbReference type="Proteomes" id="UP000000925">
    <property type="component" value="Chromosome"/>
</dbReference>
<name>D5EKV2_CORAD</name>
<reference evidence="1 2" key="1">
    <citation type="journal article" date="2010" name="Stand. Genomic Sci.">
        <title>Complete genome sequence of Coraliomargarita akajimensis type strain (04OKA010-24).</title>
        <authorList>
            <person name="Mavromatis K."/>
            <person name="Abt B."/>
            <person name="Brambilla E."/>
            <person name="Lapidus A."/>
            <person name="Copeland A."/>
            <person name="Deshpande S."/>
            <person name="Nolan M."/>
            <person name="Lucas S."/>
            <person name="Tice H."/>
            <person name="Cheng J.F."/>
            <person name="Han C."/>
            <person name="Detter J.C."/>
            <person name="Woyke T."/>
            <person name="Goodwin L."/>
            <person name="Pitluck S."/>
            <person name="Held B."/>
            <person name="Brettin T."/>
            <person name="Tapia R."/>
            <person name="Ivanova N."/>
            <person name="Mikhailova N."/>
            <person name="Pati A."/>
            <person name="Liolios K."/>
            <person name="Chen A."/>
            <person name="Palaniappan K."/>
            <person name="Land M."/>
            <person name="Hauser L."/>
            <person name="Chang Y.J."/>
            <person name="Jeffries C.D."/>
            <person name="Rohde M."/>
            <person name="Goker M."/>
            <person name="Bristow J."/>
            <person name="Eisen J.A."/>
            <person name="Markowitz V."/>
            <person name="Hugenholtz P."/>
            <person name="Klenk H.P."/>
            <person name="Kyrpides N.C."/>
        </authorList>
    </citation>
    <scope>NUCLEOTIDE SEQUENCE [LARGE SCALE GENOMIC DNA]</scope>
    <source>
        <strain evidence="2">DSM 45221 / IAM 15411 / JCM 23193 / KCTC 12865</strain>
    </source>
</reference>
<dbReference type="AlphaFoldDB" id="D5EKV2"/>
<keyword evidence="2" id="KW-1185">Reference proteome</keyword>
<dbReference type="STRING" id="583355.Caka_1991"/>
<dbReference type="RefSeq" id="WP_013043731.1">
    <property type="nucleotide sequence ID" value="NC_014008.1"/>
</dbReference>
<dbReference type="KEGG" id="caa:Caka_1991"/>
<dbReference type="EMBL" id="CP001998">
    <property type="protein sequence ID" value="ADE55009.1"/>
    <property type="molecule type" value="Genomic_DNA"/>
</dbReference>
<evidence type="ECO:0000313" key="2">
    <source>
        <dbReference type="Proteomes" id="UP000000925"/>
    </source>
</evidence>
<organism evidence="1 2">
    <name type="scientific">Coraliomargarita akajimensis (strain DSM 45221 / IAM 15411 / JCM 23193 / KCTC 12865 / 04OKA010-24)</name>
    <dbReference type="NCBI Taxonomy" id="583355"/>
    <lineage>
        <taxon>Bacteria</taxon>
        <taxon>Pseudomonadati</taxon>
        <taxon>Verrucomicrobiota</taxon>
        <taxon>Opitutia</taxon>
        <taxon>Puniceicoccales</taxon>
        <taxon>Coraliomargaritaceae</taxon>
        <taxon>Coraliomargarita</taxon>
    </lineage>
</organism>